<gene>
    <name evidence="2" type="ORF">ABLG96_15480</name>
</gene>
<dbReference type="EMBL" id="CP159218">
    <property type="protein sequence ID" value="XCG62623.1"/>
    <property type="molecule type" value="Genomic_DNA"/>
</dbReference>
<proteinExistence type="predicted"/>
<dbReference type="Pfam" id="PF00107">
    <property type="entry name" value="ADH_zinc_N"/>
    <property type="match status" value="1"/>
</dbReference>
<dbReference type="SUPFAM" id="SSF50129">
    <property type="entry name" value="GroES-like"/>
    <property type="match status" value="1"/>
</dbReference>
<name>A0AAU8DKW2_9ACTN</name>
<evidence type="ECO:0000259" key="1">
    <source>
        <dbReference type="SMART" id="SM00829"/>
    </source>
</evidence>
<dbReference type="Gene3D" id="3.40.50.720">
    <property type="entry name" value="NAD(P)-binding Rossmann-like Domain"/>
    <property type="match status" value="1"/>
</dbReference>
<organism evidence="2">
    <name type="scientific">Nakamurella sp. A5-74</name>
    <dbReference type="NCBI Taxonomy" id="3158264"/>
    <lineage>
        <taxon>Bacteria</taxon>
        <taxon>Bacillati</taxon>
        <taxon>Actinomycetota</taxon>
        <taxon>Actinomycetes</taxon>
        <taxon>Nakamurellales</taxon>
        <taxon>Nakamurellaceae</taxon>
        <taxon>Nakamurella</taxon>
    </lineage>
</organism>
<dbReference type="InterPro" id="IPR011032">
    <property type="entry name" value="GroES-like_sf"/>
</dbReference>
<dbReference type="InterPro" id="IPR036291">
    <property type="entry name" value="NAD(P)-bd_dom_sf"/>
</dbReference>
<dbReference type="Gene3D" id="3.90.180.10">
    <property type="entry name" value="Medium-chain alcohol dehydrogenases, catalytic domain"/>
    <property type="match status" value="1"/>
</dbReference>
<dbReference type="GO" id="GO:0016491">
    <property type="term" value="F:oxidoreductase activity"/>
    <property type="evidence" value="ECO:0007669"/>
    <property type="project" value="InterPro"/>
</dbReference>
<protein>
    <submittedName>
        <fullName evidence="2">Zinc-binding dehydrogenase</fullName>
    </submittedName>
</protein>
<dbReference type="SMART" id="SM00829">
    <property type="entry name" value="PKS_ER"/>
    <property type="match status" value="1"/>
</dbReference>
<dbReference type="PANTHER" id="PTHR43677:SF11">
    <property type="entry name" value="ZINC-CONTAINING ALCOHOL DEHYDROGENASE"/>
    <property type="match status" value="1"/>
</dbReference>
<dbReference type="RefSeq" id="WP_353648238.1">
    <property type="nucleotide sequence ID" value="NZ_CP159218.1"/>
</dbReference>
<dbReference type="AlphaFoldDB" id="A0AAU8DKW2"/>
<dbReference type="InterPro" id="IPR013149">
    <property type="entry name" value="ADH-like_C"/>
</dbReference>
<reference evidence="2" key="1">
    <citation type="submission" date="2024-05" db="EMBL/GenBank/DDBJ databases">
        <authorList>
            <person name="Cai S.Y."/>
            <person name="Jin L.M."/>
            <person name="Li H.R."/>
        </authorList>
    </citation>
    <scope>NUCLEOTIDE SEQUENCE</scope>
    <source>
        <strain evidence="2">A5-74</strain>
    </source>
</reference>
<evidence type="ECO:0000313" key="2">
    <source>
        <dbReference type="EMBL" id="XCG62623.1"/>
    </source>
</evidence>
<feature type="domain" description="Enoyl reductase (ER)" evidence="1">
    <location>
        <begin position="2"/>
        <end position="285"/>
    </location>
</feature>
<sequence length="287" mass="29022">MAASALSNATRARAAGTHYSMTGGFPLVPGLDGVGRTGSGARVAFLLPEAPFGGMAEKTLVRDALCLPVPDGVSDVLAAAILNPGQSPIGALRTRAGLQRGETVLINGATGTTGQVAVQIAKHLGAARVIVTGRSSEALARLIELGADTTIDLTADPEDVQDALAARFADGGIDIVLDYLSGPPTQTVLAAIASGHKAAKPVRYVIAGTSAGAATNVPTSVLGSASVVLMGAGISAVRVPEILQASAEALQIADSANLQIEVIQVPLARVEQAWVSDYGRSRVVFTT</sequence>
<dbReference type="InterPro" id="IPR020843">
    <property type="entry name" value="ER"/>
</dbReference>
<dbReference type="SUPFAM" id="SSF51735">
    <property type="entry name" value="NAD(P)-binding Rossmann-fold domains"/>
    <property type="match status" value="1"/>
</dbReference>
<accession>A0AAU8DKW2</accession>
<dbReference type="PANTHER" id="PTHR43677">
    <property type="entry name" value="SHORT-CHAIN DEHYDROGENASE/REDUCTASE"/>
    <property type="match status" value="1"/>
</dbReference>
<dbReference type="InterPro" id="IPR051397">
    <property type="entry name" value="Zn-ADH-like_protein"/>
</dbReference>